<dbReference type="InterPro" id="IPR007780">
    <property type="entry name" value="NAD_Glu_DH_bac"/>
</dbReference>
<dbReference type="InterPro" id="IPR049059">
    <property type="entry name" value="NAD_Glu_DH_HM1"/>
</dbReference>
<evidence type="ECO:0000313" key="6">
    <source>
        <dbReference type="EMBL" id="REJ05152.1"/>
    </source>
</evidence>
<dbReference type="SUPFAM" id="SSF53223">
    <property type="entry name" value="Aminoacid dehydrogenase-like, N-terminal domain"/>
    <property type="match status" value="1"/>
</dbReference>
<dbReference type="Pfam" id="PF21076">
    <property type="entry name" value="GDH_ACT2"/>
    <property type="match status" value="1"/>
</dbReference>
<feature type="domain" description="NAD-glutamate dehydrogenase ACT3" evidence="5">
    <location>
        <begin position="534"/>
        <end position="602"/>
    </location>
</feature>
<dbReference type="InterPro" id="IPR046346">
    <property type="entry name" value="Aminoacid_DH-like_N_sf"/>
</dbReference>
<name>A0A371NSG6_9MICO</name>
<evidence type="ECO:0000259" key="1">
    <source>
        <dbReference type="Pfam" id="PF05088"/>
    </source>
</evidence>
<dbReference type="RefSeq" id="WP_116242435.1">
    <property type="nucleotide sequence ID" value="NZ_QUAB01000043.1"/>
</dbReference>
<dbReference type="InterPro" id="IPR048381">
    <property type="entry name" value="GDH_C"/>
</dbReference>
<keyword evidence="7" id="KW-1185">Reference proteome</keyword>
<organism evidence="6 7">
    <name type="scientific">Microbacterium bovistercoris</name>
    <dbReference type="NCBI Taxonomy" id="2293570"/>
    <lineage>
        <taxon>Bacteria</taxon>
        <taxon>Bacillati</taxon>
        <taxon>Actinomycetota</taxon>
        <taxon>Actinomycetes</taxon>
        <taxon>Micrococcales</taxon>
        <taxon>Microbacteriaceae</taxon>
        <taxon>Microbacterium</taxon>
    </lineage>
</organism>
<dbReference type="InterPro" id="IPR049056">
    <property type="entry name" value="NAD_Glu_DH_HM3"/>
</dbReference>
<feature type="domain" description="NAD-glutamate dehydrogenase N-terminal ACT1" evidence="3">
    <location>
        <begin position="26"/>
        <end position="162"/>
    </location>
</feature>
<dbReference type="Pfam" id="PF21073">
    <property type="entry name" value="GDH_HM1"/>
    <property type="match status" value="1"/>
</dbReference>
<sequence>MGEQAASAALDEAFEALDPALRAGMERLVAGLDPEDIAERDPRDIVGAALSMRELAARRDRGQTHVAVFTPTLSEHGWSSRRTIVNICTDDAPFLVDSVTAAVARQGLSVNLLVHPIVEVRREDDGTLLEIGARGGELESWIHLEVDRIPTAEGRADLEQRLTEVIADVHAAIDDWQPMRRACLDIVTDLRTSPPATADPATIRPAIDFLSWLADDNFTFLGYREYDLKTEENGEDVLVPVPHSGLGILRKPTTAVAHLRPEAQRTARDPRLLTITKANSRATVHRDVYLDYIGARMFDDEGNVIGERRFLGMFTSAAYAASVLTLPIVSPKVRAVLEASGFSPASHSGKDLLQVLEDYPRDELFQDTPEHLLKVASEVSRLRERRRARSFLRRDEFGRFVSVLVYLPKDRYNTALRLRVENLLRTEFAAESIDHATRVGDGPLAQLHFVVRVPRGSSLPEVDEADLQAKLVEAVRGWDEGLVDALDHTHGEDETARLLAQYGDAFPLAYKESVRPDEALDDIALLEMLDEQEFAVHLNVPERGDADKRVLTLLSHREYPLTQVLPILTDLGVDVVEERPYTITLPNGEVRYISDFGLVAPGLDDAGSERWHDPAWGADFEAAFSASWTGAAESDRLNSLVLLGGLDWRRIVVLRSIAMYLRQIGSAFSVEYIEQALVANAGLSRDLVRLFELRFDPAVTGDRDAQADAAEAALLEALDGVSSLDDDRILRTFIGVIAATWRTNFYQPASDGSPKPWVSMKLDCRRVPGLPKPHPMAEIWVYSPEVEGVHLRFGKVARGGLRWSDRREDFRTEVLGLVKAQMVKNAVIVPTGSKGGFFAKRLPAPSDRAAWLEAGKAAYRTFIRGLLDLTDNRVGTDIVPPAEVVRRDGDDSYLVVAADKGTATFSDIANGISAEYGFWLDDAFASGGSAGYDHKAMGITARGAWESVKRHFRELGLDTQTEDFTVVGVGDMSGDVFGNGMLRSEHIRLVAAFDHRHVFVDPEPDAAASFAERRRLFELPGSSWDDYDRSLISAGGGVFPLSLKSIAVTPQMAAALGIDPAVKTVTPLELKRAVLLAPVDLFWNGGIGTYIKASDETDAEIGDRGNDAIRVNGRDLRLKVVGEGGNLGVSQRGRIEAALAGVSINTDAIDNSAGVGTSDREVNIKILLGAIERAGRLDREARNTLLQSMTDEVARQVLRDNYEQNVLLGNSRANAAVMLPVHERLMEWLEQREELDRELEFLPTAAEVQVRAGEGRGLTRPEFAVLVAYAKLALKADLSTSDLADDPWFAQTLAEYFPEQVRQTYGADLDAHPLRAEIVVNTVVNSMVNRGGITFASRAAEETGASTVHIARAYVAVREIFDLRSFVVAVEATDNLVPTAVQTDMYLTFRRLLDRASRWFMQHRPDPFDIGRQIDDFREPVTSLWAQLGELQRGADLERYEGRVQELEDAGVPAELARHASGILDAFPLLDVAERARANGWDTGELAALYFALSARLGFEPMLTKATALPQGDRWGSMARATMRDDLYAVMIELTSTIAQQTETADPDARIEAWLDQGGPSARRVLDEALAAAVAEDGDGLATLSVAVRRLRSLVR</sequence>
<dbReference type="GO" id="GO:0006538">
    <property type="term" value="P:L-glutamate catabolic process"/>
    <property type="evidence" value="ECO:0007669"/>
    <property type="project" value="InterPro"/>
</dbReference>
<proteinExistence type="predicted"/>
<dbReference type="InterPro" id="IPR049064">
    <property type="entry name" value="NAD_Glu_DH_ACT3"/>
</dbReference>
<gene>
    <name evidence="6" type="ORF">DY023_11300</name>
</gene>
<protein>
    <submittedName>
        <fullName evidence="6">NAD-glutamate dehydrogenase</fullName>
    </submittedName>
</protein>
<dbReference type="InterPro" id="IPR049062">
    <property type="entry name" value="NAD_Glu_DH_ACT2"/>
</dbReference>
<dbReference type="GO" id="GO:0004069">
    <property type="term" value="F:L-aspartate:2-oxoglutarate aminotransferase activity"/>
    <property type="evidence" value="ECO:0007669"/>
    <property type="project" value="InterPro"/>
</dbReference>
<evidence type="ECO:0000313" key="7">
    <source>
        <dbReference type="Proteomes" id="UP000262172"/>
    </source>
</evidence>
<dbReference type="InterPro" id="IPR024727">
    <property type="entry name" value="NAD_Glu_DH_N_ACT1"/>
</dbReference>
<comment type="caution">
    <text evidence="6">The sequence shown here is derived from an EMBL/GenBank/DDBJ whole genome shotgun (WGS) entry which is preliminary data.</text>
</comment>
<dbReference type="Pfam" id="PF05088">
    <property type="entry name" value="Bac_GDH_CD"/>
    <property type="match status" value="1"/>
</dbReference>
<feature type="domain" description="NAD-glutamate dehydrogenase catalytic" evidence="1">
    <location>
        <begin position="714"/>
        <end position="1209"/>
    </location>
</feature>
<dbReference type="SUPFAM" id="SSF51735">
    <property type="entry name" value="NAD(P)-binding Rossmann-fold domains"/>
    <property type="match status" value="1"/>
</dbReference>
<dbReference type="OrthoDB" id="9758052at2"/>
<feature type="domain" description="NAD-specific glutamate dehydrogenase C-terminal" evidence="2">
    <location>
        <begin position="1255"/>
        <end position="1592"/>
    </location>
</feature>
<dbReference type="PANTHER" id="PTHR43403:SF1">
    <property type="entry name" value="NAD-SPECIFIC GLUTAMATE DEHYDROGENASE"/>
    <property type="match status" value="1"/>
</dbReference>
<dbReference type="Proteomes" id="UP000262172">
    <property type="component" value="Unassembled WGS sequence"/>
</dbReference>
<dbReference type="InterPro" id="IPR049058">
    <property type="entry name" value="NAD_Glu_DH_HM2"/>
</dbReference>
<dbReference type="PIRSF" id="PIRSF036761">
    <property type="entry name" value="GDH_Mll4104"/>
    <property type="match status" value="1"/>
</dbReference>
<dbReference type="GO" id="GO:0004352">
    <property type="term" value="F:glutamate dehydrogenase (NAD+) activity"/>
    <property type="evidence" value="ECO:0007669"/>
    <property type="project" value="InterPro"/>
</dbReference>
<dbReference type="Pfam" id="PF21078">
    <property type="entry name" value="GDH_HM3"/>
    <property type="match status" value="1"/>
</dbReference>
<evidence type="ECO:0000259" key="4">
    <source>
        <dbReference type="Pfam" id="PF21076"/>
    </source>
</evidence>
<dbReference type="InterPro" id="IPR028971">
    <property type="entry name" value="NAD-GDH_cat"/>
</dbReference>
<dbReference type="PANTHER" id="PTHR43403">
    <property type="entry name" value="NAD-SPECIFIC GLUTAMATE DEHYDROGENASE"/>
    <property type="match status" value="1"/>
</dbReference>
<evidence type="ECO:0000259" key="3">
    <source>
        <dbReference type="Pfam" id="PF21075"/>
    </source>
</evidence>
<dbReference type="Pfam" id="PF21074">
    <property type="entry name" value="GDH_C"/>
    <property type="match status" value="1"/>
</dbReference>
<reference evidence="6 7" key="1">
    <citation type="submission" date="2018-08" db="EMBL/GenBank/DDBJ databases">
        <title>Isolation, diversity and antifungal activity of Actinobacteria from cow dung.</title>
        <authorList>
            <person name="Ling L."/>
        </authorList>
    </citation>
    <scope>NUCLEOTIDE SEQUENCE [LARGE SCALE GENOMIC DNA]</scope>
    <source>
        <strain evidence="6 7">NEAU-LLE</strain>
    </source>
</reference>
<dbReference type="Pfam" id="PF21079">
    <property type="entry name" value="GDH_HM2"/>
    <property type="match status" value="1"/>
</dbReference>
<dbReference type="EMBL" id="QUAB01000043">
    <property type="protein sequence ID" value="REJ05152.1"/>
    <property type="molecule type" value="Genomic_DNA"/>
</dbReference>
<evidence type="ECO:0000259" key="2">
    <source>
        <dbReference type="Pfam" id="PF21074"/>
    </source>
</evidence>
<feature type="domain" description="NAD-glutamate dehydrogenase ACT2" evidence="4">
    <location>
        <begin position="389"/>
        <end position="479"/>
    </location>
</feature>
<dbReference type="Gene3D" id="3.40.50.720">
    <property type="entry name" value="NAD(P)-binding Rossmann-like Domain"/>
    <property type="match status" value="1"/>
</dbReference>
<evidence type="ECO:0000259" key="5">
    <source>
        <dbReference type="Pfam" id="PF21077"/>
    </source>
</evidence>
<accession>A0A371NSG6</accession>
<dbReference type="Pfam" id="PF21075">
    <property type="entry name" value="GDH_ACT1"/>
    <property type="match status" value="1"/>
</dbReference>
<dbReference type="InterPro" id="IPR036291">
    <property type="entry name" value="NAD(P)-bd_dom_sf"/>
</dbReference>
<dbReference type="Pfam" id="PF21077">
    <property type="entry name" value="GDH_ACT3"/>
    <property type="match status" value="1"/>
</dbReference>